<protein>
    <submittedName>
        <fullName evidence="1">Uncharacterized protein</fullName>
    </submittedName>
</protein>
<accession>A0A1M6FFW5</accession>
<evidence type="ECO:0000313" key="2">
    <source>
        <dbReference type="Proteomes" id="UP000184080"/>
    </source>
</evidence>
<reference evidence="1 2" key="1">
    <citation type="submission" date="2016-11" db="EMBL/GenBank/DDBJ databases">
        <authorList>
            <person name="Jaros S."/>
            <person name="Januszkiewicz K."/>
            <person name="Wedrychowicz H."/>
        </authorList>
    </citation>
    <scope>NUCLEOTIDE SEQUENCE [LARGE SCALE GENOMIC DNA]</scope>
    <source>
        <strain evidence="1 2">DSM 21864</strain>
    </source>
</reference>
<evidence type="ECO:0000313" key="1">
    <source>
        <dbReference type="EMBL" id="SHI96631.1"/>
    </source>
</evidence>
<keyword evidence="2" id="KW-1185">Reference proteome</keyword>
<dbReference type="STRING" id="1121298.SAMN05444401_1929"/>
<dbReference type="AlphaFoldDB" id="A0A1M6FFW5"/>
<gene>
    <name evidence="1" type="ORF">SAMN05444401_1929</name>
</gene>
<dbReference type="Proteomes" id="UP000184080">
    <property type="component" value="Unassembled WGS sequence"/>
</dbReference>
<organism evidence="1 2">
    <name type="scientific">Clostridium amylolyticum</name>
    <dbReference type="NCBI Taxonomy" id="1121298"/>
    <lineage>
        <taxon>Bacteria</taxon>
        <taxon>Bacillati</taxon>
        <taxon>Bacillota</taxon>
        <taxon>Clostridia</taxon>
        <taxon>Eubacteriales</taxon>
        <taxon>Clostridiaceae</taxon>
        <taxon>Clostridium</taxon>
    </lineage>
</organism>
<proteinExistence type="predicted"/>
<dbReference type="EMBL" id="FQZO01000002">
    <property type="protein sequence ID" value="SHI96631.1"/>
    <property type="molecule type" value="Genomic_DNA"/>
</dbReference>
<sequence>MDLLVATQIAYYDFNINIIRDNNYSATLQELFKQDKSIERKIQDSIDYAKLKGSALEVTRLEKAKELI</sequence>
<name>A0A1M6FFW5_9CLOT</name>